<feature type="region of interest" description="Disordered" evidence="8">
    <location>
        <begin position="302"/>
        <end position="324"/>
    </location>
</feature>
<dbReference type="GO" id="GO:0007064">
    <property type="term" value="P:mitotic sister chromatid cohesion"/>
    <property type="evidence" value="ECO:0007669"/>
    <property type="project" value="InterPro"/>
</dbReference>
<evidence type="ECO:0000256" key="2">
    <source>
        <dbReference type="ARBA" id="ARBA00022618"/>
    </source>
</evidence>
<dbReference type="Pfam" id="PF20168">
    <property type="entry name" value="PDS5"/>
    <property type="match status" value="1"/>
</dbReference>
<dbReference type="GO" id="GO:0006281">
    <property type="term" value="P:DNA repair"/>
    <property type="evidence" value="ECO:0007669"/>
    <property type="project" value="UniProtKB-KW"/>
</dbReference>
<keyword evidence="7" id="KW-0131">Cell cycle</keyword>
<dbReference type="GO" id="GO:0051301">
    <property type="term" value="P:cell division"/>
    <property type="evidence" value="ECO:0007669"/>
    <property type="project" value="UniProtKB-KW"/>
</dbReference>
<evidence type="ECO:0000256" key="1">
    <source>
        <dbReference type="ARBA" id="ARBA00004123"/>
    </source>
</evidence>
<dbReference type="GO" id="GO:0005634">
    <property type="term" value="C:nucleus"/>
    <property type="evidence" value="ECO:0007669"/>
    <property type="project" value="UniProtKB-SubCell"/>
</dbReference>
<dbReference type="InterPro" id="IPR039776">
    <property type="entry name" value="Pds5"/>
</dbReference>
<keyword evidence="4" id="KW-0498">Mitosis</keyword>
<dbReference type="Proteomes" id="UP000595140">
    <property type="component" value="Unassembled WGS sequence"/>
</dbReference>
<evidence type="ECO:0000256" key="6">
    <source>
        <dbReference type="ARBA" id="ARBA00023242"/>
    </source>
</evidence>
<feature type="region of interest" description="Disordered" evidence="8">
    <location>
        <begin position="559"/>
        <end position="578"/>
    </location>
</feature>
<feature type="region of interest" description="Disordered" evidence="8">
    <location>
        <begin position="458"/>
        <end position="549"/>
    </location>
</feature>
<proteinExistence type="predicted"/>
<dbReference type="SUPFAM" id="SSF48371">
    <property type="entry name" value="ARM repeat"/>
    <property type="match status" value="1"/>
</dbReference>
<feature type="compositionally biased region" description="Polar residues" evidence="8">
    <location>
        <begin position="521"/>
        <end position="541"/>
    </location>
</feature>
<dbReference type="EMBL" id="OOIL02006840">
    <property type="protein sequence ID" value="VFR02829.1"/>
    <property type="molecule type" value="Genomic_DNA"/>
</dbReference>
<dbReference type="PANTHER" id="PTHR12663:SF3">
    <property type="entry name" value="SISTER CHROMATID COHESION PROTEIN PDS5 HOMOLOG C"/>
    <property type="match status" value="1"/>
</dbReference>
<evidence type="ECO:0000256" key="4">
    <source>
        <dbReference type="ARBA" id="ARBA00022776"/>
    </source>
</evidence>
<gene>
    <name evidence="9" type="ORF">CCAM_LOCUS44604</name>
</gene>
<dbReference type="GO" id="GO:0000785">
    <property type="term" value="C:chromatin"/>
    <property type="evidence" value="ECO:0007669"/>
    <property type="project" value="TreeGrafter"/>
</dbReference>
<evidence type="ECO:0000313" key="9">
    <source>
        <dbReference type="EMBL" id="VFR02829.1"/>
    </source>
</evidence>
<evidence type="ECO:0000313" key="10">
    <source>
        <dbReference type="Proteomes" id="UP000595140"/>
    </source>
</evidence>
<evidence type="ECO:0000256" key="3">
    <source>
        <dbReference type="ARBA" id="ARBA00022763"/>
    </source>
</evidence>
<dbReference type="PANTHER" id="PTHR12663">
    <property type="entry name" value="ANDROGEN INDUCED INHIBITOR OF PROLIFERATION AS3 / PDS5-RELATED"/>
    <property type="match status" value="1"/>
</dbReference>
<accession>A0A484NR17</accession>
<sequence length="578" mass="63908">MESSPTLEEQLMEAGNKLLKPPSSIEELLPLLDEAVSFLKKVQQSPAKSVLASLSPLIKALVEDALLRNSNLDAKVALASCLSEITRITAPSVPYGDEKMRSVFELIVSSFENLHDETSRSFKNRAMILKTVCEVPLWVVMLDLKCDELISRMFQYFIKSVRGHHPYYIFSSMESIMTAVLEESDDVSVVLITSLLASVRKENEEIKEIGKRLAGCALRNCAFRLKPYVTCAIKSLSLSLDDYSRFVTSVLQVSPIFFEHNSDTSNGRLCAERQFASSSFGKMVRALGNKAPTVSSDVLRQRSEDANQEDPPDNNPGSQVSKRDGHCLLAEYSTEEQKAKDGGITNFPTDDTPVEAAKQFEENGSGGLLFLHKNPENEAVTVSLPDPSHTVRDSLVQMTIQPKEDDSLVQNRKEPLSAAIASNMPCEETYDLISRDPGTNVRADTFLEEESWSMRDAKVKGLKEQGEKTKANERNGVSSRKTSDSESLPQNPRTREQRESSIEEEAGSIRDAVVEGLKQQVGKTQSQHGRASTEIDGSQSSAKDDNNRLLFSEIHSMKSAGDVCNEGNQSKSTKTKHT</sequence>
<evidence type="ECO:0000256" key="5">
    <source>
        <dbReference type="ARBA" id="ARBA00023204"/>
    </source>
</evidence>
<organism evidence="9 10">
    <name type="scientific">Cuscuta campestris</name>
    <dbReference type="NCBI Taxonomy" id="132261"/>
    <lineage>
        <taxon>Eukaryota</taxon>
        <taxon>Viridiplantae</taxon>
        <taxon>Streptophyta</taxon>
        <taxon>Embryophyta</taxon>
        <taxon>Tracheophyta</taxon>
        <taxon>Spermatophyta</taxon>
        <taxon>Magnoliopsida</taxon>
        <taxon>eudicotyledons</taxon>
        <taxon>Gunneridae</taxon>
        <taxon>Pentapetalae</taxon>
        <taxon>asterids</taxon>
        <taxon>lamiids</taxon>
        <taxon>Solanales</taxon>
        <taxon>Convolvulaceae</taxon>
        <taxon>Cuscuteae</taxon>
        <taxon>Cuscuta</taxon>
        <taxon>Cuscuta subgen. Grammica</taxon>
        <taxon>Cuscuta sect. Cleistogrammica</taxon>
    </lineage>
</organism>
<feature type="compositionally biased region" description="Basic and acidic residues" evidence="8">
    <location>
        <begin position="458"/>
        <end position="473"/>
    </location>
</feature>
<evidence type="ECO:0000256" key="8">
    <source>
        <dbReference type="SAM" id="MobiDB-lite"/>
    </source>
</evidence>
<dbReference type="InterPro" id="IPR016024">
    <property type="entry name" value="ARM-type_fold"/>
</dbReference>
<keyword evidence="10" id="KW-1185">Reference proteome</keyword>
<name>A0A484NR17_9ASTE</name>
<dbReference type="AlphaFoldDB" id="A0A484NR17"/>
<keyword evidence="6" id="KW-0539">Nucleus</keyword>
<reference evidence="9 10" key="1">
    <citation type="submission" date="2018-04" db="EMBL/GenBank/DDBJ databases">
        <authorList>
            <person name="Vogel A."/>
        </authorList>
    </citation>
    <scope>NUCLEOTIDE SEQUENCE [LARGE SCALE GENOMIC DNA]</scope>
</reference>
<dbReference type="GO" id="GO:0035825">
    <property type="term" value="P:homologous recombination"/>
    <property type="evidence" value="ECO:0007669"/>
    <property type="project" value="UniProtKB-ARBA"/>
</dbReference>
<feature type="compositionally biased region" description="Polar residues" evidence="8">
    <location>
        <begin position="475"/>
        <end position="492"/>
    </location>
</feature>
<comment type="subcellular location">
    <subcellularLocation>
        <location evidence="1">Nucleus</location>
    </subcellularLocation>
</comment>
<protein>
    <submittedName>
        <fullName evidence="9">Uncharacterized protein</fullName>
    </submittedName>
</protein>
<dbReference type="OrthoDB" id="200660at2759"/>
<evidence type="ECO:0000256" key="7">
    <source>
        <dbReference type="ARBA" id="ARBA00023306"/>
    </source>
</evidence>
<keyword evidence="2" id="KW-0132">Cell division</keyword>
<keyword evidence="5" id="KW-0234">DNA repair</keyword>
<keyword evidence="3" id="KW-0227">DNA damage</keyword>